<dbReference type="Pfam" id="PF00126">
    <property type="entry name" value="HTH_1"/>
    <property type="match status" value="1"/>
</dbReference>
<evidence type="ECO:0000256" key="1">
    <source>
        <dbReference type="ARBA" id="ARBA00009437"/>
    </source>
</evidence>
<feature type="domain" description="HTH lysR-type" evidence="5">
    <location>
        <begin position="1"/>
        <end position="58"/>
    </location>
</feature>
<keyword evidence="2" id="KW-0805">Transcription regulation</keyword>
<dbReference type="PATRIC" id="fig|405446.3.peg.3708"/>
<dbReference type="PROSITE" id="PS50931">
    <property type="entry name" value="HTH_LYSR"/>
    <property type="match status" value="1"/>
</dbReference>
<dbReference type="SUPFAM" id="SSF46785">
    <property type="entry name" value="Winged helix' DNA-binding domain"/>
    <property type="match status" value="1"/>
</dbReference>
<dbReference type="GO" id="GO:0003700">
    <property type="term" value="F:DNA-binding transcription factor activity"/>
    <property type="evidence" value="ECO:0007669"/>
    <property type="project" value="InterPro"/>
</dbReference>
<evidence type="ECO:0000256" key="3">
    <source>
        <dbReference type="ARBA" id="ARBA00023125"/>
    </source>
</evidence>
<dbReference type="PANTHER" id="PTHR30419">
    <property type="entry name" value="HTH-TYPE TRANSCRIPTIONAL REGULATOR YBHD"/>
    <property type="match status" value="1"/>
</dbReference>
<dbReference type="InterPro" id="IPR005119">
    <property type="entry name" value="LysR_subst-bd"/>
</dbReference>
<keyword evidence="4" id="KW-0804">Transcription</keyword>
<gene>
    <name evidence="6" type="ORF">ABB27_18430</name>
</gene>
<dbReference type="InterPro" id="IPR036390">
    <property type="entry name" value="WH_DNA-bd_sf"/>
</dbReference>
<keyword evidence="3" id="KW-0238">DNA-binding</keyword>
<evidence type="ECO:0000256" key="4">
    <source>
        <dbReference type="ARBA" id="ARBA00023163"/>
    </source>
</evidence>
<dbReference type="CDD" id="cd08438">
    <property type="entry name" value="PBP2_CidR"/>
    <property type="match status" value="1"/>
</dbReference>
<proteinExistence type="inferred from homology"/>
<keyword evidence="7" id="KW-1185">Reference proteome</keyword>
<dbReference type="InterPro" id="IPR050950">
    <property type="entry name" value="HTH-type_LysR_regulators"/>
</dbReference>
<dbReference type="GO" id="GO:0003677">
    <property type="term" value="F:DNA binding"/>
    <property type="evidence" value="ECO:0007669"/>
    <property type="project" value="UniProtKB-KW"/>
</dbReference>
<dbReference type="SUPFAM" id="SSF53850">
    <property type="entry name" value="Periplasmic binding protein-like II"/>
    <property type="match status" value="1"/>
</dbReference>
<dbReference type="OrthoDB" id="646694at2"/>
<dbReference type="Gene3D" id="1.10.10.10">
    <property type="entry name" value="Winged helix-like DNA-binding domain superfamily/Winged helix DNA-binding domain"/>
    <property type="match status" value="1"/>
</dbReference>
<reference evidence="6 7" key="1">
    <citation type="submission" date="2015-05" db="EMBL/GenBank/DDBJ databases">
        <title>Genome sequencing and analysis of members of genus Stenotrophomonas.</title>
        <authorList>
            <person name="Patil P.P."/>
            <person name="Midha S."/>
            <person name="Patil P.B."/>
        </authorList>
    </citation>
    <scope>NUCLEOTIDE SEQUENCE [LARGE SCALE GENOMIC DNA]</scope>
    <source>
        <strain evidence="6 7">DSM 18941</strain>
    </source>
</reference>
<dbReference type="Proteomes" id="UP000051863">
    <property type="component" value="Unassembled WGS sequence"/>
</dbReference>
<dbReference type="RefSeq" id="WP_057630653.1">
    <property type="nucleotide sequence ID" value="NZ_LDJJ01000086.1"/>
</dbReference>
<dbReference type="AlphaFoldDB" id="A0A0R0CA49"/>
<dbReference type="GO" id="GO:0005829">
    <property type="term" value="C:cytosol"/>
    <property type="evidence" value="ECO:0007669"/>
    <property type="project" value="TreeGrafter"/>
</dbReference>
<protein>
    <recommendedName>
        <fullName evidence="5">HTH lysR-type domain-containing protein</fullName>
    </recommendedName>
</protein>
<comment type="similarity">
    <text evidence="1">Belongs to the LysR transcriptional regulatory family.</text>
</comment>
<dbReference type="InterPro" id="IPR000847">
    <property type="entry name" value="LysR_HTH_N"/>
</dbReference>
<dbReference type="Gene3D" id="3.40.190.290">
    <property type="match status" value="1"/>
</dbReference>
<dbReference type="Pfam" id="PF03466">
    <property type="entry name" value="LysR_substrate"/>
    <property type="match status" value="1"/>
</dbReference>
<evidence type="ECO:0000256" key="2">
    <source>
        <dbReference type="ARBA" id="ARBA00023015"/>
    </source>
</evidence>
<dbReference type="FunFam" id="1.10.10.10:FF:000001">
    <property type="entry name" value="LysR family transcriptional regulator"/>
    <property type="match status" value="1"/>
</dbReference>
<organism evidence="6 7">
    <name type="scientific">Stenotrophomonas terrae</name>
    <dbReference type="NCBI Taxonomy" id="405446"/>
    <lineage>
        <taxon>Bacteria</taxon>
        <taxon>Pseudomonadati</taxon>
        <taxon>Pseudomonadota</taxon>
        <taxon>Gammaproteobacteria</taxon>
        <taxon>Lysobacterales</taxon>
        <taxon>Lysobacteraceae</taxon>
        <taxon>Stenotrophomonas</taxon>
    </lineage>
</organism>
<evidence type="ECO:0000313" key="6">
    <source>
        <dbReference type="EMBL" id="KRG62259.1"/>
    </source>
</evidence>
<dbReference type="InterPro" id="IPR036388">
    <property type="entry name" value="WH-like_DNA-bd_sf"/>
</dbReference>
<dbReference type="PANTHER" id="PTHR30419:SF8">
    <property type="entry name" value="NITROGEN ASSIMILATION TRANSCRIPTIONAL ACTIVATOR-RELATED"/>
    <property type="match status" value="1"/>
</dbReference>
<sequence length="298" mass="33086">MDIRQLRMLVEVVRHDGFTAAAEAVFTTQPTLSKAVRQLEDELGEVLLERSRHGVRLTPAGQIVYRRALALLGEREDMLRELQELRGLQRGELHLGLASLGSDVLFAPVFASFRQRYPQIELRVLERGSEALEESLRAGEIELAASLLPVADDLDWQPVRTEPLVALLPANHALAARASLQLQDLAEVPFVLFEKGFMLNRRIIQACMARGFTPREVSRSAQPDFIVALVAAGLGVAMLPRMIAQARLRPDVVLVPLDEPELDWKMALAWRRGGYLSAAAQAWLALVAEQHGELAREG</sequence>
<comment type="caution">
    <text evidence="6">The sequence shown here is derived from an EMBL/GenBank/DDBJ whole genome shotgun (WGS) entry which is preliminary data.</text>
</comment>
<evidence type="ECO:0000313" key="7">
    <source>
        <dbReference type="Proteomes" id="UP000051863"/>
    </source>
</evidence>
<name>A0A0R0CA49_9GAMM</name>
<dbReference type="EMBL" id="LDJJ01000086">
    <property type="protein sequence ID" value="KRG62259.1"/>
    <property type="molecule type" value="Genomic_DNA"/>
</dbReference>
<accession>A0A0R0CA49</accession>
<dbReference type="PRINTS" id="PR00039">
    <property type="entry name" value="HTHLYSR"/>
</dbReference>
<evidence type="ECO:0000259" key="5">
    <source>
        <dbReference type="PROSITE" id="PS50931"/>
    </source>
</evidence>